<evidence type="ECO:0000313" key="13">
    <source>
        <dbReference type="EMBL" id="MFB9232230.1"/>
    </source>
</evidence>
<evidence type="ECO:0000259" key="11">
    <source>
        <dbReference type="PROSITE" id="PS50109"/>
    </source>
</evidence>
<dbReference type="CDD" id="cd00082">
    <property type="entry name" value="HisKA"/>
    <property type="match status" value="1"/>
</dbReference>
<feature type="domain" description="Histidine kinase" evidence="11">
    <location>
        <begin position="434"/>
        <end position="675"/>
    </location>
</feature>
<dbReference type="PANTHER" id="PTHR43047">
    <property type="entry name" value="TWO-COMPONENT HISTIDINE PROTEIN KINASE"/>
    <property type="match status" value="1"/>
</dbReference>
<evidence type="ECO:0000256" key="9">
    <source>
        <dbReference type="ARBA" id="ARBA00023136"/>
    </source>
</evidence>
<dbReference type="Pfam" id="PF03924">
    <property type="entry name" value="CHASE"/>
    <property type="match status" value="1"/>
</dbReference>
<comment type="caution">
    <text evidence="13">The sequence shown here is derived from an EMBL/GenBank/DDBJ whole genome shotgun (WGS) entry which is preliminary data.</text>
</comment>
<accession>A0ABV5JFI7</accession>
<dbReference type="SUPFAM" id="SSF47384">
    <property type="entry name" value="Homodimeric domain of signal transducing histidine kinase"/>
    <property type="match status" value="1"/>
</dbReference>
<dbReference type="PANTHER" id="PTHR43047:SF72">
    <property type="entry name" value="OSMOSENSING HISTIDINE PROTEIN KINASE SLN1"/>
    <property type="match status" value="1"/>
</dbReference>
<evidence type="ECO:0000256" key="1">
    <source>
        <dbReference type="ARBA" id="ARBA00000085"/>
    </source>
</evidence>
<keyword evidence="5" id="KW-0808">Transferase</keyword>
<dbReference type="PROSITE" id="PS50839">
    <property type="entry name" value="CHASE"/>
    <property type="match status" value="1"/>
</dbReference>
<dbReference type="SUPFAM" id="SSF55874">
    <property type="entry name" value="ATPase domain of HSP90 chaperone/DNA topoisomerase II/histidine kinase"/>
    <property type="match status" value="1"/>
</dbReference>
<proteinExistence type="predicted"/>
<sequence>MKSSLGSFLRKRGHLLLYFVVCCLILSFGFALDRLNAKNAVVDLRISLIEKGATLRAQLERELIGKILMSRGLVVAVITNPGISQSQFSEIAEQLKRNNPDIINIAAAPDMVVKLVYPYAENSAVIGFDYRSSEAQLTSVEMAQETGMPIVSGPVNLIQGGTGFIIRTPVFISDEESDSESFWGIVSIVVDDTLFYKNAGLLDGIATANIALRGHDGKGAQGAVIFGDEATFSTDPVILPVALPYGSWQLALAPKGGWPLHADNYLKTWRDVILFGSLFLFLLVALRNFWVRKEEAEQQLVQAIESIDDGFALYDEQDRFVMCNSKYRQIYAKTADMFRPGVPFEDIIREGVRRGQYSDAIGNETEWIRKRLEDHRAASSVVVQQLENERWLKISERKTPNGSTVGFRVDISELMLARNSAERANNEKTNFINNISHELRTPLTVILGYNSFLAKPEFLPSHKILSAALENSRSKKDDLKQAIKGFLDDVVNYAGQMNTAGQHLLALINDILDISKIEEGKMELNRQRIDVDTIVKSVAEQFKHHSGAKKIEIFRETHNEFVLADETRLRQTLINLVGNAIKFTDRGFVKIYTKAKGDFVHFYVEDTGVGITEKDQKTLFQRFSQIDSSVTRSFGGTGLGLSICKFLVEIHGGEISVVSTYGVGSTFSFSIPSWTEIGEKGVAEEALQG</sequence>
<keyword evidence="7" id="KW-0418">Kinase</keyword>
<keyword evidence="13" id="KW-0547">Nucleotide-binding</keyword>
<dbReference type="InterPro" id="IPR003594">
    <property type="entry name" value="HATPase_dom"/>
</dbReference>
<dbReference type="SMART" id="SM01079">
    <property type="entry name" value="CHASE"/>
    <property type="match status" value="1"/>
</dbReference>
<evidence type="ECO:0000259" key="12">
    <source>
        <dbReference type="PROSITE" id="PS50839"/>
    </source>
</evidence>
<keyword evidence="14" id="KW-1185">Reference proteome</keyword>
<dbReference type="InterPro" id="IPR036890">
    <property type="entry name" value="HATPase_C_sf"/>
</dbReference>
<dbReference type="SMART" id="SM00387">
    <property type="entry name" value="HATPase_c"/>
    <property type="match status" value="1"/>
</dbReference>
<dbReference type="SMART" id="SM00388">
    <property type="entry name" value="HisKA"/>
    <property type="match status" value="1"/>
</dbReference>
<evidence type="ECO:0000256" key="6">
    <source>
        <dbReference type="ARBA" id="ARBA00022692"/>
    </source>
</evidence>
<dbReference type="CDD" id="cd16922">
    <property type="entry name" value="HATPase_EvgS-ArcB-TorS-like"/>
    <property type="match status" value="1"/>
</dbReference>
<dbReference type="EMBL" id="JBHMEA010000039">
    <property type="protein sequence ID" value="MFB9232230.1"/>
    <property type="molecule type" value="Genomic_DNA"/>
</dbReference>
<feature type="transmembrane region" description="Helical" evidence="10">
    <location>
        <begin position="272"/>
        <end position="290"/>
    </location>
</feature>
<reference evidence="13 14" key="1">
    <citation type="submission" date="2024-09" db="EMBL/GenBank/DDBJ databases">
        <authorList>
            <person name="Sun Q."/>
            <person name="Mori K."/>
        </authorList>
    </citation>
    <scope>NUCLEOTIDE SEQUENCE [LARGE SCALE GENOMIC DNA]</scope>
    <source>
        <strain evidence="13 14">CECT 8726</strain>
    </source>
</reference>
<evidence type="ECO:0000256" key="8">
    <source>
        <dbReference type="ARBA" id="ARBA00022989"/>
    </source>
</evidence>
<dbReference type="GO" id="GO:0005524">
    <property type="term" value="F:ATP binding"/>
    <property type="evidence" value="ECO:0007669"/>
    <property type="project" value="UniProtKB-KW"/>
</dbReference>
<dbReference type="Pfam" id="PF02518">
    <property type="entry name" value="HATPase_c"/>
    <property type="match status" value="1"/>
</dbReference>
<dbReference type="PROSITE" id="PS50109">
    <property type="entry name" value="HIS_KIN"/>
    <property type="match status" value="1"/>
</dbReference>
<evidence type="ECO:0000313" key="14">
    <source>
        <dbReference type="Proteomes" id="UP001589683"/>
    </source>
</evidence>
<evidence type="ECO:0000256" key="5">
    <source>
        <dbReference type="ARBA" id="ARBA00022679"/>
    </source>
</evidence>
<protein>
    <recommendedName>
        <fullName evidence="3">histidine kinase</fullName>
        <ecNumber evidence="3">2.7.13.3</ecNumber>
    </recommendedName>
</protein>
<dbReference type="InterPro" id="IPR003661">
    <property type="entry name" value="HisK_dim/P_dom"/>
</dbReference>
<dbReference type="InterPro" id="IPR036097">
    <property type="entry name" value="HisK_dim/P_sf"/>
</dbReference>
<comment type="subcellular location">
    <subcellularLocation>
        <location evidence="2">Membrane</location>
    </subcellularLocation>
</comment>
<evidence type="ECO:0000256" key="2">
    <source>
        <dbReference type="ARBA" id="ARBA00004370"/>
    </source>
</evidence>
<gene>
    <name evidence="13" type="ORF">ACFFUT_10590</name>
</gene>
<dbReference type="InterPro" id="IPR005467">
    <property type="entry name" value="His_kinase_dom"/>
</dbReference>
<dbReference type="Gene3D" id="3.30.450.350">
    <property type="entry name" value="CHASE domain"/>
    <property type="match status" value="1"/>
</dbReference>
<keyword evidence="13" id="KW-0067">ATP-binding</keyword>
<evidence type="ECO:0000256" key="4">
    <source>
        <dbReference type="ARBA" id="ARBA00022553"/>
    </source>
</evidence>
<feature type="domain" description="CHASE" evidence="12">
    <location>
        <begin position="109"/>
        <end position="251"/>
    </location>
</feature>
<name>A0ABV5JFI7_9RHOB</name>
<comment type="catalytic activity">
    <reaction evidence="1">
        <text>ATP + protein L-histidine = ADP + protein N-phospho-L-histidine.</text>
        <dbReference type="EC" id="2.7.13.3"/>
    </reaction>
</comment>
<dbReference type="Pfam" id="PF12860">
    <property type="entry name" value="PAS_7"/>
    <property type="match status" value="1"/>
</dbReference>
<dbReference type="EC" id="2.7.13.3" evidence="3"/>
<keyword evidence="9 10" id="KW-0472">Membrane</keyword>
<dbReference type="Gene3D" id="3.30.565.10">
    <property type="entry name" value="Histidine kinase-like ATPase, C-terminal domain"/>
    <property type="match status" value="1"/>
</dbReference>
<dbReference type="PRINTS" id="PR00344">
    <property type="entry name" value="BCTRLSENSOR"/>
</dbReference>
<keyword evidence="8 10" id="KW-1133">Transmembrane helix</keyword>
<dbReference type="InterPro" id="IPR006189">
    <property type="entry name" value="CHASE_dom"/>
</dbReference>
<dbReference type="Pfam" id="PF00512">
    <property type="entry name" value="HisKA"/>
    <property type="match status" value="1"/>
</dbReference>
<keyword evidence="6 10" id="KW-0812">Transmembrane</keyword>
<evidence type="ECO:0000256" key="10">
    <source>
        <dbReference type="SAM" id="Phobius"/>
    </source>
</evidence>
<dbReference type="InterPro" id="IPR042240">
    <property type="entry name" value="CHASE_sf"/>
</dbReference>
<evidence type="ECO:0000256" key="7">
    <source>
        <dbReference type="ARBA" id="ARBA00022777"/>
    </source>
</evidence>
<dbReference type="RefSeq" id="WP_213888121.1">
    <property type="nucleotide sequence ID" value="NZ_JAGFNU010000002.1"/>
</dbReference>
<dbReference type="Gene3D" id="3.30.450.20">
    <property type="entry name" value="PAS domain"/>
    <property type="match status" value="1"/>
</dbReference>
<dbReference type="Proteomes" id="UP001589683">
    <property type="component" value="Unassembled WGS sequence"/>
</dbReference>
<keyword evidence="4" id="KW-0597">Phosphoprotein</keyword>
<evidence type="ECO:0000256" key="3">
    <source>
        <dbReference type="ARBA" id="ARBA00012438"/>
    </source>
</evidence>
<dbReference type="InterPro" id="IPR004358">
    <property type="entry name" value="Sig_transdc_His_kin-like_C"/>
</dbReference>
<organism evidence="13 14">
    <name type="scientific">Pseudohalocynthiibacter aestuariivivens</name>
    <dbReference type="NCBI Taxonomy" id="1591409"/>
    <lineage>
        <taxon>Bacteria</taxon>
        <taxon>Pseudomonadati</taxon>
        <taxon>Pseudomonadota</taxon>
        <taxon>Alphaproteobacteria</taxon>
        <taxon>Rhodobacterales</taxon>
        <taxon>Paracoccaceae</taxon>
        <taxon>Pseudohalocynthiibacter</taxon>
    </lineage>
</organism>
<dbReference type="Gene3D" id="1.10.287.130">
    <property type="match status" value="1"/>
</dbReference>